<keyword evidence="1" id="KW-0433">Leucine-rich repeat</keyword>
<dbReference type="OrthoDB" id="10029573at2759"/>
<dbReference type="InterPro" id="IPR032675">
    <property type="entry name" value="LRR_dom_sf"/>
</dbReference>
<dbReference type="SMART" id="SM00369">
    <property type="entry name" value="LRR_TYP"/>
    <property type="match status" value="4"/>
</dbReference>
<feature type="compositionally biased region" description="Low complexity" evidence="3">
    <location>
        <begin position="401"/>
        <end position="411"/>
    </location>
</feature>
<evidence type="ECO:0000256" key="3">
    <source>
        <dbReference type="SAM" id="MobiDB-lite"/>
    </source>
</evidence>
<keyword evidence="2" id="KW-0677">Repeat</keyword>
<accession>A0A6P5ASK1</accession>
<feature type="region of interest" description="Disordered" evidence="3">
    <location>
        <begin position="401"/>
        <end position="422"/>
    </location>
</feature>
<keyword evidence="4" id="KW-1185">Reference proteome</keyword>
<dbReference type="AlphaFoldDB" id="A0A6P5ASK1"/>
<organism evidence="4 5">
    <name type="scientific">Branchiostoma belcheri</name>
    <name type="common">Amphioxus</name>
    <dbReference type="NCBI Taxonomy" id="7741"/>
    <lineage>
        <taxon>Eukaryota</taxon>
        <taxon>Metazoa</taxon>
        <taxon>Chordata</taxon>
        <taxon>Cephalochordata</taxon>
        <taxon>Leptocardii</taxon>
        <taxon>Amphioxiformes</taxon>
        <taxon>Branchiostomatidae</taxon>
        <taxon>Branchiostoma</taxon>
    </lineage>
</organism>
<gene>
    <name evidence="5" type="primary">LOC109486646</name>
</gene>
<dbReference type="InterPro" id="IPR001611">
    <property type="entry name" value="Leu-rich_rpt"/>
</dbReference>
<feature type="compositionally biased region" description="Basic and acidic residues" evidence="3">
    <location>
        <begin position="412"/>
        <end position="421"/>
    </location>
</feature>
<dbReference type="SUPFAM" id="SSF52058">
    <property type="entry name" value="L domain-like"/>
    <property type="match status" value="1"/>
</dbReference>
<dbReference type="Pfam" id="PF13855">
    <property type="entry name" value="LRR_8"/>
    <property type="match status" value="1"/>
</dbReference>
<evidence type="ECO:0000256" key="2">
    <source>
        <dbReference type="ARBA" id="ARBA00022737"/>
    </source>
</evidence>
<dbReference type="GeneID" id="109486646"/>
<dbReference type="RefSeq" id="XP_019646062.1">
    <property type="nucleotide sequence ID" value="XM_019790503.1"/>
</dbReference>
<evidence type="ECO:0000313" key="5">
    <source>
        <dbReference type="RefSeq" id="XP_019646062.1"/>
    </source>
</evidence>
<proteinExistence type="predicted"/>
<dbReference type="FunFam" id="3.80.10.10:FF:001023">
    <property type="entry name" value="Uncharacterized protein"/>
    <property type="match status" value="1"/>
</dbReference>
<evidence type="ECO:0000256" key="1">
    <source>
        <dbReference type="ARBA" id="ARBA00022614"/>
    </source>
</evidence>
<dbReference type="Proteomes" id="UP000515135">
    <property type="component" value="Unplaced"/>
</dbReference>
<reference evidence="5" key="1">
    <citation type="submission" date="2025-08" db="UniProtKB">
        <authorList>
            <consortium name="RefSeq"/>
        </authorList>
    </citation>
    <scope>IDENTIFICATION</scope>
    <source>
        <tissue evidence="5">Gonad</tissue>
    </source>
</reference>
<dbReference type="Gene3D" id="3.80.10.10">
    <property type="entry name" value="Ribonuclease Inhibitor"/>
    <property type="match status" value="1"/>
</dbReference>
<dbReference type="KEGG" id="bbel:109486646"/>
<protein>
    <submittedName>
        <fullName evidence="5">Uncharacterized protein LOC109486646</fullName>
    </submittedName>
</protein>
<evidence type="ECO:0000313" key="4">
    <source>
        <dbReference type="Proteomes" id="UP000515135"/>
    </source>
</evidence>
<dbReference type="PROSITE" id="PS51450">
    <property type="entry name" value="LRR"/>
    <property type="match status" value="1"/>
</dbReference>
<sequence length="1184" mass="130960">MCEVPKESVAYASPFPFIAGAQHVAIRGHPFHVLSQKSLAPLEHSVVLILALIDGKITDVENNTFSGLPSLESLSLDSNRLTKVKETWFIGLKKLRMLTLSNNHIKQIEPGSFASLTRLLCLDLENNLLQAVDPAWLFGLKSIIIMNLGLNEIKSISPRSFQHIQLTWLDLTGTDLSCLDGAVFLEQSRLSQLHVSSGILSSVHDAKPHGMMWSLQRFFNAMRGSTALVVVVPRFLFCVSHNGVAPGFSLWWMFDSSDSLPHHRIVRPYACDISDRPLSMISIQTPVVVLATNHSLTDKLETNTLEQCRQVWEYNGGVALGLVRRSIFRLISLSTGNSSFEGVGMSFAQTQDTNTLTTTESGYSQTPTPHTNAKHDNAKNITCILLTKDEHTALFFTTSQNQRQTTATTHRTNTDHSRTNTDHSISLTHYTEHTGKDYTSSEMVGTSTLQETTEPGPGPEVPPATDHVLISVVVVSAVVGLVLSSLVVLVLKLCSTGTSEDEMDSDDAHVWTIPPGVTFPGLLRSASLPARSGKMASDDAVSCRSLPAVLHSIEPTYSQIPDDVALAHRPLPGLPHVYCEIPEGALPSVVRSASVPACTRESAADDSASCRSLPVVLFSIEPTYNQIPDHMAAAQRPLPALPSTAWEMPEHGAATQRPLPVSHHTYSEIPDDEESGPMPFYADAAQASLHVVTNRGQVRRAFRDVTTASNRHLSGRSIPAYGSAEQTNAQHNTLYRKTLDAQDIRARRNLRTGLVSHSTHQSLKTFVHVTDAILSRGQEVTEAHIAFLTHPQPGGHWPWEIPGGGSRITPRRVSLPTVTLPNTYWPWEIHGEGTRNTPRRASLPTVTLPNTYWPWEIPGEGTHITPRRASLPTVTLPNTYWPWEIPGEGTRNTPRRAPLSTVTLPNTYWPWEIPGEGTCNTPRRASLPTVTLPNTYWPWEIPGEGTPNTPRRASLPTVTLPNTYWPWEIPRGGNTSRRAPLPTVTLPNTYRPWEIPGEGTHNTQRRASLPTVTLPNTYWPWEIPGEGTRNTPRRASLPTVTLPNTYWPWEIHGEVTRNTSRRSALSIVTLPNTYWPWEIPGEGTRNTPRRAPLPAVTLPNTYWLWEIPGEGTRNTPRRASLPTVTLPNTYWPWEIPGEGTRNTPALLPTVTLPNTYWPWEIPGEGTQNTPRRASLLFSLTVSDT</sequence>
<dbReference type="InterPro" id="IPR003591">
    <property type="entry name" value="Leu-rich_rpt_typical-subtyp"/>
</dbReference>
<dbReference type="PANTHER" id="PTHR24366">
    <property type="entry name" value="IG(IMMUNOGLOBULIN) AND LRR(LEUCINE RICH REPEAT) DOMAINS"/>
    <property type="match status" value="1"/>
</dbReference>
<name>A0A6P5ASK1_BRABE</name>